<dbReference type="RefSeq" id="WP_147354074.1">
    <property type="nucleotide sequence ID" value="NZ_JACOOW010000012.1"/>
</dbReference>
<keyword evidence="1" id="KW-0812">Transmembrane</keyword>
<proteinExistence type="predicted"/>
<dbReference type="AlphaFoldDB" id="A0AAW3X274"/>
<keyword evidence="3" id="KW-1185">Reference proteome</keyword>
<dbReference type="Proteomes" id="UP000653904">
    <property type="component" value="Unassembled WGS sequence"/>
</dbReference>
<feature type="transmembrane region" description="Helical" evidence="1">
    <location>
        <begin position="120"/>
        <end position="140"/>
    </location>
</feature>
<comment type="caution">
    <text evidence="2">The sequence shown here is derived from an EMBL/GenBank/DDBJ whole genome shotgun (WGS) entry which is preliminary data.</text>
</comment>
<evidence type="ECO:0000256" key="1">
    <source>
        <dbReference type="SAM" id="Phobius"/>
    </source>
</evidence>
<evidence type="ECO:0000313" key="2">
    <source>
        <dbReference type="EMBL" id="MBC5657303.1"/>
    </source>
</evidence>
<sequence>MFFWILGIVLGTIAAVCFQISSGSGHAGMESVLAARLGQEIGDPSGAGWHLNAGMKAASRGTLFFQVWLQRSGMALMLWLAGMTPVACLAAWGACLVLGLEQAWLLAGFTGWGGFWGLPVFVATLFPQVVFYIPVFWLLLSWALAKERRIRTAGFLILLLVLGMGTALEVWLNPGFVSLLVSHCPF</sequence>
<dbReference type="EMBL" id="JACOOW010000012">
    <property type="protein sequence ID" value="MBC5657303.1"/>
    <property type="molecule type" value="Genomic_DNA"/>
</dbReference>
<evidence type="ECO:0008006" key="4">
    <source>
        <dbReference type="Google" id="ProtNLM"/>
    </source>
</evidence>
<keyword evidence="1" id="KW-1133">Transmembrane helix</keyword>
<feature type="transmembrane region" description="Helical" evidence="1">
    <location>
        <begin position="152"/>
        <end position="172"/>
    </location>
</feature>
<organism evidence="2 3">
    <name type="scientific">Clostridium segne</name>
    <dbReference type="NCBI Taxonomy" id="2763038"/>
    <lineage>
        <taxon>Bacteria</taxon>
        <taxon>Bacillati</taxon>
        <taxon>Bacillota</taxon>
        <taxon>Clostridia</taxon>
        <taxon>Eubacteriales</taxon>
        <taxon>Clostridiaceae</taxon>
        <taxon>Clostridium</taxon>
    </lineage>
</organism>
<name>A0AAW3X274_9CLOT</name>
<feature type="transmembrane region" description="Helical" evidence="1">
    <location>
        <begin position="76"/>
        <end position="100"/>
    </location>
</feature>
<reference evidence="2 3" key="1">
    <citation type="submission" date="2020-08" db="EMBL/GenBank/DDBJ databases">
        <title>Genome public.</title>
        <authorList>
            <person name="Liu C."/>
            <person name="Sun Q."/>
        </authorList>
    </citation>
    <scope>NUCLEOTIDE SEQUENCE [LARGE SCALE GENOMIC DNA]</scope>
    <source>
        <strain evidence="2 3">BX14</strain>
    </source>
</reference>
<accession>A0AAW3X274</accession>
<keyword evidence="1" id="KW-0472">Membrane</keyword>
<gene>
    <name evidence="2" type="ORF">H8S19_09590</name>
</gene>
<protein>
    <recommendedName>
        <fullName evidence="4">Stage II sporulation protein M</fullName>
    </recommendedName>
</protein>
<evidence type="ECO:0000313" key="3">
    <source>
        <dbReference type="Proteomes" id="UP000653904"/>
    </source>
</evidence>